<dbReference type="EMBL" id="CP035299">
    <property type="protein sequence ID" value="QAU52735.1"/>
    <property type="molecule type" value="Genomic_DNA"/>
</dbReference>
<dbReference type="RefSeq" id="WP_128890143.1">
    <property type="nucleotide sequence ID" value="NZ_BMCX01000003.1"/>
</dbReference>
<gene>
    <name evidence="1" type="ORF">CPELA_07375</name>
</gene>
<evidence type="ECO:0000313" key="2">
    <source>
        <dbReference type="Proteomes" id="UP000288929"/>
    </source>
</evidence>
<proteinExistence type="predicted"/>
<dbReference type="KEGG" id="cpeg:CPELA_07375"/>
<evidence type="ECO:0000313" key="1">
    <source>
        <dbReference type="EMBL" id="QAU52735.1"/>
    </source>
</evidence>
<name>A0A410W9W4_9CORY</name>
<accession>A0A410W9W4</accession>
<keyword evidence="2" id="KW-1185">Reference proteome</keyword>
<protein>
    <submittedName>
        <fullName evidence="1">Uncharacterized protein</fullName>
    </submittedName>
</protein>
<organism evidence="1 2">
    <name type="scientific">Corynebacterium pelargi</name>
    <dbReference type="NCBI Taxonomy" id="1471400"/>
    <lineage>
        <taxon>Bacteria</taxon>
        <taxon>Bacillati</taxon>
        <taxon>Actinomycetota</taxon>
        <taxon>Actinomycetes</taxon>
        <taxon>Mycobacteriales</taxon>
        <taxon>Corynebacteriaceae</taxon>
        <taxon>Corynebacterium</taxon>
    </lineage>
</organism>
<sequence length="88" mass="10002">MGKKKNVYKSLYGKKHKPKYKGAKALKPDKLDKVRRALEEGRPKSKCCKSKPRCTRCPVVLHRLRKADAISLDDAALAAAVLEARWRK</sequence>
<dbReference type="Proteomes" id="UP000288929">
    <property type="component" value="Chromosome"/>
</dbReference>
<reference evidence="1 2" key="1">
    <citation type="submission" date="2019-01" db="EMBL/GenBank/DDBJ databases">
        <authorList>
            <person name="Ruckert C."/>
            <person name="Busche T."/>
            <person name="Kalinowski J."/>
        </authorList>
    </citation>
    <scope>NUCLEOTIDE SEQUENCE [LARGE SCALE GENOMIC DNA]</scope>
    <source>
        <strain evidence="1 2">136/3</strain>
    </source>
</reference>
<dbReference type="AlphaFoldDB" id="A0A410W9W4"/>